<gene>
    <name evidence="2" type="ORF">FEAC_24950</name>
</gene>
<keyword evidence="3" id="KW-1185">Reference proteome</keyword>
<dbReference type="STRING" id="1121877.FEAC_24950"/>
<keyword evidence="1" id="KW-1133">Transmembrane helix</keyword>
<organism evidence="2 3">
    <name type="scientific">Ferrimicrobium acidiphilum DSM 19497</name>
    <dbReference type="NCBI Taxonomy" id="1121877"/>
    <lineage>
        <taxon>Bacteria</taxon>
        <taxon>Bacillati</taxon>
        <taxon>Actinomycetota</taxon>
        <taxon>Acidimicrobiia</taxon>
        <taxon>Acidimicrobiales</taxon>
        <taxon>Acidimicrobiaceae</taxon>
        <taxon>Ferrimicrobium</taxon>
    </lineage>
</organism>
<keyword evidence="1" id="KW-0812">Transmembrane</keyword>
<proteinExistence type="predicted"/>
<reference evidence="2 3" key="1">
    <citation type="submission" date="2015-01" db="EMBL/GenBank/DDBJ databases">
        <title>Draft genome of the acidophilic iron oxidizer Ferrimicrobium acidiphilum strain T23.</title>
        <authorList>
            <person name="Poehlein A."/>
            <person name="Eisen S."/>
            <person name="Schloemann M."/>
            <person name="Johnson B.D."/>
            <person name="Daniel R."/>
            <person name="Muehling M."/>
        </authorList>
    </citation>
    <scope>NUCLEOTIDE SEQUENCE [LARGE SCALE GENOMIC DNA]</scope>
    <source>
        <strain evidence="2 3">T23</strain>
    </source>
</reference>
<dbReference type="GeneID" id="78373518"/>
<dbReference type="eggNOG" id="ENOG502ZWPP">
    <property type="taxonomic scope" value="Bacteria"/>
</dbReference>
<evidence type="ECO:0000256" key="1">
    <source>
        <dbReference type="SAM" id="Phobius"/>
    </source>
</evidence>
<name>A0A0D8FU75_9ACTN</name>
<dbReference type="RefSeq" id="WP_035390395.1">
    <property type="nucleotide sequence ID" value="NZ_JQKF01000024.1"/>
</dbReference>
<evidence type="ECO:0000313" key="2">
    <source>
        <dbReference type="EMBL" id="KJE75792.1"/>
    </source>
</evidence>
<comment type="caution">
    <text evidence="2">The sequence shown here is derived from an EMBL/GenBank/DDBJ whole genome shotgun (WGS) entry which is preliminary data.</text>
</comment>
<accession>A0A0D8FU75</accession>
<sequence>MNKGARITIVLVSAAVAVGLILFGIFGYLRTYPPTVVFTPSPTQPHTVDVTLQVDGAVGTGPHPAWVGWYAKDAQGKWVRTTLYQVPEKTYVHVTVLEYDSGGPLRNPYWGKITGTVGNNAVLNGKAVSLLNAAAGNGIAHTMVAPALNLSVPMWGLSGTEKTFCQSGPCTINNAHNTESFTFYTGNHPHNYRWQCFVPCGAGFLNGNGGAMASTGYMAGFWKVVA</sequence>
<feature type="transmembrane region" description="Helical" evidence="1">
    <location>
        <begin position="7"/>
        <end position="29"/>
    </location>
</feature>
<dbReference type="AlphaFoldDB" id="A0A0D8FU75"/>
<protein>
    <submittedName>
        <fullName evidence="2">Uncharacterized protein</fullName>
    </submittedName>
</protein>
<dbReference type="EMBL" id="JXUW01000029">
    <property type="protein sequence ID" value="KJE75792.1"/>
    <property type="molecule type" value="Genomic_DNA"/>
</dbReference>
<dbReference type="OrthoDB" id="5243063at2"/>
<keyword evidence="1" id="KW-0472">Membrane</keyword>
<evidence type="ECO:0000313" key="3">
    <source>
        <dbReference type="Proteomes" id="UP000032336"/>
    </source>
</evidence>
<dbReference type="Proteomes" id="UP000032336">
    <property type="component" value="Unassembled WGS sequence"/>
</dbReference>